<dbReference type="AlphaFoldDB" id="A0A5C1AKM1"/>
<evidence type="ECO:0000256" key="1">
    <source>
        <dbReference type="SAM" id="MobiDB-lite"/>
    </source>
</evidence>
<protein>
    <submittedName>
        <fullName evidence="2">Uncharacterized protein</fullName>
    </submittedName>
</protein>
<dbReference type="Proteomes" id="UP000324974">
    <property type="component" value="Chromosome"/>
</dbReference>
<keyword evidence="3" id="KW-1185">Reference proteome</keyword>
<sequence length="204" mass="22615">MSWQLSAHARFQSGPPAREPRGGDRRVYTMPCGGFTQPESLADLRKRQAGGETQPKHAPVPRRYRCNCSPNAISQVLAIHVSLWATMVENALRIGEMARDVGGMILPAPPTRAQDALNLESGPRSWSALFWVIAAGRFEDAHGGDLTRVVGVVLAWHCFTTEFQEKREDGQRDGVPLGGGKEWWLLPRGRAGSRWQGGFLRCWV</sequence>
<reference evidence="3" key="1">
    <citation type="submission" date="2019-08" db="EMBL/GenBank/DDBJ databases">
        <title>Limnoglobus roseus gen. nov., sp. nov., a novel freshwater planctomycete with a giant genome from the family Gemmataceae.</title>
        <authorList>
            <person name="Kulichevskaya I.S."/>
            <person name="Naumoff D.G."/>
            <person name="Miroshnikov K."/>
            <person name="Ivanova A."/>
            <person name="Philippov D.A."/>
            <person name="Hakobyan A."/>
            <person name="Rijpstra I.C."/>
            <person name="Sinninghe Damste J.S."/>
            <person name="Liesack W."/>
            <person name="Dedysh S.N."/>
        </authorList>
    </citation>
    <scope>NUCLEOTIDE SEQUENCE [LARGE SCALE GENOMIC DNA]</scope>
    <source>
        <strain evidence="3">PX52</strain>
    </source>
</reference>
<evidence type="ECO:0000313" key="3">
    <source>
        <dbReference type="Proteomes" id="UP000324974"/>
    </source>
</evidence>
<feature type="region of interest" description="Disordered" evidence="1">
    <location>
        <begin position="1"/>
        <end position="32"/>
    </location>
</feature>
<organism evidence="2 3">
    <name type="scientific">Limnoglobus roseus</name>
    <dbReference type="NCBI Taxonomy" id="2598579"/>
    <lineage>
        <taxon>Bacteria</taxon>
        <taxon>Pseudomonadati</taxon>
        <taxon>Planctomycetota</taxon>
        <taxon>Planctomycetia</taxon>
        <taxon>Gemmatales</taxon>
        <taxon>Gemmataceae</taxon>
        <taxon>Limnoglobus</taxon>
    </lineage>
</organism>
<gene>
    <name evidence="2" type="ORF">PX52LOC_04407</name>
</gene>
<accession>A0A5C1AKM1</accession>
<name>A0A5C1AKM1_9BACT</name>
<proteinExistence type="predicted"/>
<evidence type="ECO:0000313" key="2">
    <source>
        <dbReference type="EMBL" id="QEL17418.1"/>
    </source>
</evidence>
<dbReference type="KEGG" id="lrs:PX52LOC_04407"/>
<feature type="compositionally biased region" description="Basic and acidic residues" evidence="1">
    <location>
        <begin position="18"/>
        <end position="27"/>
    </location>
</feature>
<dbReference type="EMBL" id="CP042425">
    <property type="protein sequence ID" value="QEL17418.1"/>
    <property type="molecule type" value="Genomic_DNA"/>
</dbReference>